<keyword evidence="9 12" id="KW-0472">Membrane</keyword>
<evidence type="ECO:0000256" key="2">
    <source>
        <dbReference type="ARBA" id="ARBA00022448"/>
    </source>
</evidence>
<keyword evidence="10" id="KW-0407">Ion channel</keyword>
<dbReference type="Pfam" id="PF22614">
    <property type="entry name" value="Slo-like_RCK"/>
    <property type="match status" value="1"/>
</dbReference>
<proteinExistence type="predicted"/>
<feature type="domain" description="RCK N-terminal" evidence="13">
    <location>
        <begin position="741"/>
        <end position="824"/>
    </location>
</feature>
<keyword evidence="3" id="KW-0633">Potassium transport</keyword>
<evidence type="ECO:0000256" key="1">
    <source>
        <dbReference type="ARBA" id="ARBA00004141"/>
    </source>
</evidence>
<evidence type="ECO:0000256" key="9">
    <source>
        <dbReference type="ARBA" id="ARBA00023136"/>
    </source>
</evidence>
<dbReference type="OrthoDB" id="10035564at2759"/>
<dbReference type="Proteomes" id="UP001150925">
    <property type="component" value="Unassembled WGS sequence"/>
</dbReference>
<evidence type="ECO:0000256" key="8">
    <source>
        <dbReference type="ARBA" id="ARBA00023065"/>
    </source>
</evidence>
<evidence type="ECO:0000256" key="3">
    <source>
        <dbReference type="ARBA" id="ARBA00022538"/>
    </source>
</evidence>
<feature type="region of interest" description="Disordered" evidence="11">
    <location>
        <begin position="1"/>
        <end position="56"/>
    </location>
</feature>
<evidence type="ECO:0000256" key="4">
    <source>
        <dbReference type="ARBA" id="ARBA00022692"/>
    </source>
</evidence>
<dbReference type="Gene3D" id="3.40.50.720">
    <property type="entry name" value="NAD(P)-binding Rossmann-like Domain"/>
    <property type="match status" value="1"/>
</dbReference>
<dbReference type="PANTHER" id="PTHR10027:SF10">
    <property type="entry name" value="SLOWPOKE 2, ISOFORM D"/>
    <property type="match status" value="1"/>
</dbReference>
<evidence type="ECO:0000256" key="6">
    <source>
        <dbReference type="ARBA" id="ARBA00022958"/>
    </source>
</evidence>
<dbReference type="PANTHER" id="PTHR10027">
    <property type="entry name" value="CALCIUM-ACTIVATED POTASSIUM CHANNEL ALPHA CHAIN"/>
    <property type="match status" value="1"/>
</dbReference>
<feature type="transmembrane region" description="Helical" evidence="12">
    <location>
        <begin position="121"/>
        <end position="145"/>
    </location>
</feature>
<feature type="transmembrane region" description="Helical" evidence="12">
    <location>
        <begin position="165"/>
        <end position="187"/>
    </location>
</feature>
<dbReference type="AlphaFoldDB" id="A0A9W8AU87"/>
<evidence type="ECO:0000256" key="5">
    <source>
        <dbReference type="ARBA" id="ARBA00022826"/>
    </source>
</evidence>
<keyword evidence="6" id="KW-0630">Potassium</keyword>
<sequence length="1021" mass="116877">MRTLYEYTTPAQPRKLRSSQDTDVPQPADSTQQPANVDVSAHATPDPPPERMRMSDAEKTKEISKHMVIFKIHYYYFTAWRKLRSFLFKLMSRCGWIEMALQFVYVVLLLVGIALSPRDPFPVHLVAIDFAWAVLLGVLYCLYVVHPKRIEGINIIRFKVCITSISWWTFLLVACTLGSTYVGAFLYKVVPSIRGTFLGVSYAAIGYVTRFYLFTISLRRMLARYQYRNPEYEPFVIQLVNTAVSLICHWLAISTLLHVLVHNIYPSKPKEFNFFDTMYYICLCLINGPTDELIFDSTVARLVVISLILALFLTLPGEFSKLSQAYKTLRDKRDKLDLFVHQFAIEECTRSCVVTGHLTLNSVMGFLTMPEGRWRGGMYLKPFLLLLDNKPLEPELEVFLKRQPWATRVRFYQYEELNDRVLEKVRQLSCTVYTLADYNASLKDTVANIQRLDEHNIQLCRRFQQWSPLSRRRNPYIYMQVVLHESLVLARKVCPETKIVCLDDVFTSLFVHNTAAFGFSTLAMLYGIPLQYSLMEQIYNYVKPNVSQSRDYWESSTGQAISLFSLNQGELHDSILGPYEDNQRKWIQTPGNICLGAKFRVEAACTTNTESARLTVAGVHNSSRVLAPAICFPRYVLNPMLPELPKNRFSVVLSSHIKSCDSYVNLPPMTKNNSTDSDTTERGSDNVNTRITSNLDTTQNVHTAVKISKPPSLEHLDYIPRYAGTGYVDDEMDAISALPCKDHLVICDYLNQISRQVLPFIRKARVIHDQPQLSVVLITDFPLNRAVRKQLKALDRLDIVRGIPHHLKNLQRANVVQARAVVAFHWVDDTQPEIPTTLDALCQQLRKLNPRIPLVRLISSAILRRPKEAIRNFDRDPRRRFSEYWGPLASGEGICTDFGHLILNSMPYEALGSFLFPNAIPESSHWATLDLNEPPFIWSISVYPDAISSQAPAVTCEKLTQNLRLYNIVFVGMRRMLEHSPKKWVPSVAFAPPGHLLLFPKDQVILLVPRSLCLAEVRIEL</sequence>
<protein>
    <recommendedName>
        <fullName evidence="13">RCK N-terminal domain-containing protein</fullName>
    </recommendedName>
</protein>
<keyword evidence="15" id="KW-1185">Reference proteome</keyword>
<evidence type="ECO:0000313" key="15">
    <source>
        <dbReference type="Proteomes" id="UP001150925"/>
    </source>
</evidence>
<keyword evidence="8" id="KW-0406">Ion transport</keyword>
<feature type="region of interest" description="Disordered" evidence="11">
    <location>
        <begin position="668"/>
        <end position="690"/>
    </location>
</feature>
<keyword evidence="4 12" id="KW-0812">Transmembrane</keyword>
<feature type="transmembrane region" description="Helical" evidence="12">
    <location>
        <begin position="193"/>
        <end position="214"/>
    </location>
</feature>
<dbReference type="GO" id="GO:0016020">
    <property type="term" value="C:membrane"/>
    <property type="evidence" value="ECO:0007669"/>
    <property type="project" value="UniProtKB-SubCell"/>
</dbReference>
<feature type="transmembrane region" description="Helical" evidence="12">
    <location>
        <begin position="94"/>
        <end position="115"/>
    </location>
</feature>
<feature type="transmembrane region" description="Helical" evidence="12">
    <location>
        <begin position="299"/>
        <end position="317"/>
    </location>
</feature>
<feature type="transmembrane region" description="Helical" evidence="12">
    <location>
        <begin position="235"/>
        <end position="261"/>
    </location>
</feature>
<keyword evidence="5" id="KW-0631">Potassium channel</keyword>
<evidence type="ECO:0000256" key="11">
    <source>
        <dbReference type="SAM" id="MobiDB-lite"/>
    </source>
</evidence>
<dbReference type="EMBL" id="JANBPY010000064">
    <property type="protein sequence ID" value="KAJ1969390.1"/>
    <property type="molecule type" value="Genomic_DNA"/>
</dbReference>
<evidence type="ECO:0000256" key="7">
    <source>
        <dbReference type="ARBA" id="ARBA00022989"/>
    </source>
</evidence>
<organism evidence="14 15">
    <name type="scientific">Dispira parvispora</name>
    <dbReference type="NCBI Taxonomy" id="1520584"/>
    <lineage>
        <taxon>Eukaryota</taxon>
        <taxon>Fungi</taxon>
        <taxon>Fungi incertae sedis</taxon>
        <taxon>Zoopagomycota</taxon>
        <taxon>Kickxellomycotina</taxon>
        <taxon>Dimargaritomycetes</taxon>
        <taxon>Dimargaritales</taxon>
        <taxon>Dimargaritaceae</taxon>
        <taxon>Dispira</taxon>
    </lineage>
</organism>
<keyword evidence="7 12" id="KW-1133">Transmembrane helix</keyword>
<gene>
    <name evidence="14" type="ORF">IWQ62_000658</name>
</gene>
<evidence type="ECO:0000256" key="12">
    <source>
        <dbReference type="SAM" id="Phobius"/>
    </source>
</evidence>
<keyword evidence="2" id="KW-0813">Transport</keyword>
<dbReference type="GO" id="GO:0005267">
    <property type="term" value="F:potassium channel activity"/>
    <property type="evidence" value="ECO:0007669"/>
    <property type="project" value="UniProtKB-KW"/>
</dbReference>
<dbReference type="InterPro" id="IPR047871">
    <property type="entry name" value="K_chnl_Slo-like"/>
</dbReference>
<comment type="subcellular location">
    <subcellularLocation>
        <location evidence="1">Membrane</location>
        <topology evidence="1">Multi-pass membrane protein</topology>
    </subcellularLocation>
</comment>
<evidence type="ECO:0000259" key="13">
    <source>
        <dbReference type="Pfam" id="PF22614"/>
    </source>
</evidence>
<comment type="caution">
    <text evidence="14">The sequence shown here is derived from an EMBL/GenBank/DDBJ whole genome shotgun (WGS) entry which is preliminary data.</text>
</comment>
<feature type="compositionally biased region" description="Polar residues" evidence="11">
    <location>
        <begin position="19"/>
        <end position="35"/>
    </location>
</feature>
<accession>A0A9W8AU87</accession>
<evidence type="ECO:0000313" key="14">
    <source>
        <dbReference type="EMBL" id="KAJ1969390.1"/>
    </source>
</evidence>
<reference evidence="14" key="1">
    <citation type="submission" date="2022-07" db="EMBL/GenBank/DDBJ databases">
        <title>Phylogenomic reconstructions and comparative analyses of Kickxellomycotina fungi.</title>
        <authorList>
            <person name="Reynolds N.K."/>
            <person name="Stajich J.E."/>
            <person name="Barry K."/>
            <person name="Grigoriev I.V."/>
            <person name="Crous P."/>
            <person name="Smith M.E."/>
        </authorList>
    </citation>
    <scope>NUCLEOTIDE SEQUENCE</scope>
    <source>
        <strain evidence="14">RSA 1196</strain>
    </source>
</reference>
<name>A0A9W8AU87_9FUNG</name>
<dbReference type="InterPro" id="IPR003148">
    <property type="entry name" value="RCK_N"/>
</dbReference>
<evidence type="ECO:0000256" key="10">
    <source>
        <dbReference type="ARBA" id="ARBA00023303"/>
    </source>
</evidence>